<protein>
    <recommendedName>
        <fullName evidence="2">BTB domain-containing protein</fullName>
    </recommendedName>
</protein>
<reference evidence="3 4" key="1">
    <citation type="submission" date="2024-10" db="EMBL/GenBank/DDBJ databases">
        <title>Updated reference genomes for cyclostephanoid diatoms.</title>
        <authorList>
            <person name="Roberts W.R."/>
            <person name="Alverson A.J."/>
        </authorList>
    </citation>
    <scope>NUCLEOTIDE SEQUENCE [LARGE SCALE GENOMIC DNA]</scope>
    <source>
        <strain evidence="3 4">AJA276-08</strain>
    </source>
</reference>
<proteinExistence type="predicted"/>
<organism evidence="3 4">
    <name type="scientific">Stephanodiscus triporus</name>
    <dbReference type="NCBI Taxonomy" id="2934178"/>
    <lineage>
        <taxon>Eukaryota</taxon>
        <taxon>Sar</taxon>
        <taxon>Stramenopiles</taxon>
        <taxon>Ochrophyta</taxon>
        <taxon>Bacillariophyta</taxon>
        <taxon>Coscinodiscophyceae</taxon>
        <taxon>Thalassiosirophycidae</taxon>
        <taxon>Stephanodiscales</taxon>
        <taxon>Stephanodiscaceae</taxon>
        <taxon>Stephanodiscus</taxon>
    </lineage>
</organism>
<evidence type="ECO:0000256" key="1">
    <source>
        <dbReference type="SAM" id="MobiDB-lite"/>
    </source>
</evidence>
<feature type="domain" description="BTB" evidence="2">
    <location>
        <begin position="57"/>
        <end position="125"/>
    </location>
</feature>
<dbReference type="CDD" id="cd18316">
    <property type="entry name" value="BTB_POZ_KCTD-like"/>
    <property type="match status" value="1"/>
</dbReference>
<evidence type="ECO:0000313" key="4">
    <source>
        <dbReference type="Proteomes" id="UP001530315"/>
    </source>
</evidence>
<dbReference type="Pfam" id="PF02214">
    <property type="entry name" value="BTB_2"/>
    <property type="match status" value="1"/>
</dbReference>
<dbReference type="InterPro" id="IPR045068">
    <property type="entry name" value="BACURD1-3"/>
</dbReference>
<dbReference type="Gene3D" id="3.30.710.10">
    <property type="entry name" value="Potassium Channel Kv1.1, Chain A"/>
    <property type="match status" value="1"/>
</dbReference>
<dbReference type="EMBL" id="JALLAZ020001716">
    <property type="protein sequence ID" value="KAL3766952.1"/>
    <property type="molecule type" value="Genomic_DNA"/>
</dbReference>
<dbReference type="SUPFAM" id="SSF54695">
    <property type="entry name" value="POZ domain"/>
    <property type="match status" value="1"/>
</dbReference>
<dbReference type="SMART" id="SM00225">
    <property type="entry name" value="BTB"/>
    <property type="match status" value="1"/>
</dbReference>
<evidence type="ECO:0000313" key="3">
    <source>
        <dbReference type="EMBL" id="KAL3766952.1"/>
    </source>
</evidence>
<dbReference type="AlphaFoldDB" id="A0ABD3MU39"/>
<comment type="caution">
    <text evidence="3">The sequence shown here is derived from an EMBL/GenBank/DDBJ whole genome shotgun (WGS) entry which is preliminary data.</text>
</comment>
<accession>A0ABD3MU39</accession>
<dbReference type="InterPro" id="IPR003131">
    <property type="entry name" value="T1-type_BTB"/>
</dbReference>
<keyword evidence="4" id="KW-1185">Reference proteome</keyword>
<dbReference type="PANTHER" id="PTHR11145">
    <property type="entry name" value="BTB/POZ DOMAIN-CONTAINING ADAPTER FOR CUL3-MEDIATED RHOA DEGRADATION PROTEIN FAMILY MEMBER"/>
    <property type="match status" value="1"/>
</dbReference>
<gene>
    <name evidence="3" type="ORF">ACHAW5_001796</name>
</gene>
<evidence type="ECO:0000259" key="2">
    <source>
        <dbReference type="PROSITE" id="PS50097"/>
    </source>
</evidence>
<dbReference type="InterPro" id="IPR000210">
    <property type="entry name" value="BTB/POZ_dom"/>
</dbReference>
<dbReference type="InterPro" id="IPR011333">
    <property type="entry name" value="SKP1/BTB/POZ_sf"/>
</dbReference>
<dbReference type="PROSITE" id="PS50097">
    <property type="entry name" value="BTB"/>
    <property type="match status" value="1"/>
</dbReference>
<sequence>MSQSLDEKDEAGNPVTWRDIGDERAIEKTSQALREGQPKLLNSHQSKAGPERSGAMDRIVIDVGGTKFLTVVLTLTSNSTYFASLLSGEWRKSADGEDQIFLDRDPVAFGKLLDYMRQGMIRVEDVDANVLILAEFLGIDKLLLAVKVRWYCNIGKGPVAAEFDEAIAAAFDEVHGGISKAISKGLFPFFLEQDDVNAEKDLAVMTVHTDDIQVVVHEIENGTLGPTISCGDVFGALNGLHRNGYTSFGDPFERELSFNRRESILFYRRRHSTMRIGDATSIFIPPHDENEKRRANAAKQFAVYIINEAEHTAWIIAPAEFIQGADQEVDEDNDISNPYSVATIEDEDFWLERHNFTIPERWMLGNKMFQKYINYLSRGLRVKCEIQIYSRPLSSAPNDE</sequence>
<dbReference type="PANTHER" id="PTHR11145:SF8">
    <property type="entry name" value="RE57120P"/>
    <property type="match status" value="1"/>
</dbReference>
<dbReference type="Proteomes" id="UP001530315">
    <property type="component" value="Unassembled WGS sequence"/>
</dbReference>
<feature type="region of interest" description="Disordered" evidence="1">
    <location>
        <begin position="1"/>
        <end position="53"/>
    </location>
</feature>
<name>A0ABD3MU39_9STRA</name>